<accession>A0ABT2KFI6</accession>
<dbReference type="Gene3D" id="1.10.260.40">
    <property type="entry name" value="lambda repressor-like DNA-binding domains"/>
    <property type="match status" value="1"/>
</dbReference>
<evidence type="ECO:0000313" key="2">
    <source>
        <dbReference type="Proteomes" id="UP000217448"/>
    </source>
</evidence>
<evidence type="ECO:0000313" key="1">
    <source>
        <dbReference type="EMBL" id="MCT4369130.1"/>
    </source>
</evidence>
<evidence type="ECO:0008006" key="3">
    <source>
        <dbReference type="Google" id="ProtNLM"/>
    </source>
</evidence>
<comment type="caution">
    <text evidence="1">The sequence shown here is derived from an EMBL/GenBank/DDBJ whole genome shotgun (WGS) entry which is preliminary data.</text>
</comment>
<dbReference type="SUPFAM" id="SSF47413">
    <property type="entry name" value="lambda repressor-like DNA-binding domains"/>
    <property type="match status" value="1"/>
</dbReference>
<reference evidence="2" key="1">
    <citation type="submission" date="2023-07" db="EMBL/GenBank/DDBJ databases">
        <title>Yangia mangrovi SAOS 153D genome.</title>
        <authorList>
            <person name="Verma A."/>
            <person name="Pal Y."/>
            <person name="Sundharam S."/>
            <person name="Bisht B."/>
            <person name="Srinivasan K."/>
        </authorList>
    </citation>
    <scope>NUCLEOTIDE SEQUENCE [LARGE SCALE GENOMIC DNA]</scope>
    <source>
        <strain evidence="2">SAOS 153D</strain>
    </source>
</reference>
<keyword evidence="2" id="KW-1185">Reference proteome</keyword>
<name>A0ABT2KFI6_9RHOB</name>
<dbReference type="EMBL" id="NTHN02000002">
    <property type="protein sequence ID" value="MCT4369130.1"/>
    <property type="molecule type" value="Genomic_DNA"/>
</dbReference>
<organism evidence="1 2">
    <name type="scientific">Alloyangia mangrovi</name>
    <dbReference type="NCBI Taxonomy" id="1779329"/>
    <lineage>
        <taxon>Bacteria</taxon>
        <taxon>Pseudomonadati</taxon>
        <taxon>Pseudomonadota</taxon>
        <taxon>Alphaproteobacteria</taxon>
        <taxon>Rhodobacterales</taxon>
        <taxon>Roseobacteraceae</taxon>
        <taxon>Alloyangia</taxon>
    </lineage>
</organism>
<dbReference type="Proteomes" id="UP000217448">
    <property type="component" value="Unassembled WGS sequence"/>
</dbReference>
<protein>
    <recommendedName>
        <fullName evidence="3">XRE family transcriptional regulator</fullName>
    </recommendedName>
</protein>
<dbReference type="RefSeq" id="WP_141244397.1">
    <property type="nucleotide sequence ID" value="NZ_NTHN02000002.1"/>
</dbReference>
<dbReference type="InterPro" id="IPR010982">
    <property type="entry name" value="Lambda_DNA-bd_dom_sf"/>
</dbReference>
<sequence>MSDADKDKDVIILDVDKRFLVEPVGGTRPEAQVRSGGGQVFNDILKALPAHERKVLFDGIGKDVARVAGAHALASMLRESGLSGREIDARFGYDHGALSRTANGKSPSGPTLWRLYALAAALGFKLELKVSKRV</sequence>
<gene>
    <name evidence="1" type="ORF">CLG85_001730</name>
</gene>
<proteinExistence type="predicted"/>